<organism evidence="4 5">
    <name type="scientific">Bradyrhizobium erythrophlei</name>
    <dbReference type="NCBI Taxonomy" id="1437360"/>
    <lineage>
        <taxon>Bacteria</taxon>
        <taxon>Pseudomonadati</taxon>
        <taxon>Pseudomonadota</taxon>
        <taxon>Alphaproteobacteria</taxon>
        <taxon>Hyphomicrobiales</taxon>
        <taxon>Nitrobacteraceae</taxon>
        <taxon>Bradyrhizobium</taxon>
    </lineage>
</organism>
<evidence type="ECO:0000313" key="5">
    <source>
        <dbReference type="Proteomes" id="UP000189796"/>
    </source>
</evidence>
<sequence>MVRYSSVAFAALALCSLGGARAQPFSDPRSDKNAAIASSEFMAQPRDPACTSDRLTSTGGPGPQNPHTLAVRWTGFSNYELTYKGKIILLDAYFDRGKDYPPLGFSAADVKKADAIIIGHGHYDHMSDAASVGIRTGATLVGAALTTDVLKSESVPESQIKTVTGKGGEVLNFEGFTVQPILALHGQPDKHVTQVLEGAYNSLLTKAGPDEEAEEKAIRARGTFDPRVVTEGTIAYLITLDDGFRIMYRDSGGHVTDYEKAAMQKLGGVDLAIVGLSADILNVPTEQQAVEHANLYKPDVFMPAHHDGALRGHMPLWRATEPVFQALRDNDPNLVAVSRGYREPTCFDTEINIEKGRKR</sequence>
<dbReference type="PANTHER" id="PTHR43546:SF3">
    <property type="entry name" value="UPF0173 METAL-DEPENDENT HYDROLASE MJ1163"/>
    <property type="match status" value="1"/>
</dbReference>
<dbReference type="SUPFAM" id="SSF56281">
    <property type="entry name" value="Metallo-hydrolase/oxidoreductase"/>
    <property type="match status" value="1"/>
</dbReference>
<dbReference type="Gene3D" id="3.60.15.10">
    <property type="entry name" value="Ribonuclease Z/Hydroxyacylglutathione hydrolase-like"/>
    <property type="match status" value="1"/>
</dbReference>
<evidence type="ECO:0000256" key="2">
    <source>
        <dbReference type="SAM" id="SignalP"/>
    </source>
</evidence>
<feature type="domain" description="Metallo-beta-lactamase" evidence="3">
    <location>
        <begin position="88"/>
        <end position="189"/>
    </location>
</feature>
<name>A0A1M5VLA0_9BRAD</name>
<proteinExistence type="predicted"/>
<evidence type="ECO:0000259" key="3">
    <source>
        <dbReference type="Pfam" id="PF12706"/>
    </source>
</evidence>
<keyword evidence="2" id="KW-0732">Signal</keyword>
<evidence type="ECO:0000256" key="1">
    <source>
        <dbReference type="SAM" id="MobiDB-lite"/>
    </source>
</evidence>
<protein>
    <submittedName>
        <fullName evidence="4">L-ascorbate metabolism protein UlaG, beta-lactamase superfamily</fullName>
    </submittedName>
</protein>
<dbReference type="PANTHER" id="PTHR43546">
    <property type="entry name" value="UPF0173 METAL-DEPENDENT HYDROLASE MJ1163-RELATED"/>
    <property type="match status" value="1"/>
</dbReference>
<dbReference type="Pfam" id="PF12706">
    <property type="entry name" value="Lactamase_B_2"/>
    <property type="match status" value="1"/>
</dbReference>
<feature type="region of interest" description="Disordered" evidence="1">
    <location>
        <begin position="46"/>
        <end position="67"/>
    </location>
</feature>
<dbReference type="EMBL" id="LT670817">
    <property type="protein sequence ID" value="SHH75824.1"/>
    <property type="molecule type" value="Genomic_DNA"/>
</dbReference>
<gene>
    <name evidence="4" type="ORF">SAMN05443248_6026</name>
</gene>
<feature type="chain" id="PRO_5012409533" evidence="2">
    <location>
        <begin position="23"/>
        <end position="359"/>
    </location>
</feature>
<dbReference type="InterPro" id="IPR036866">
    <property type="entry name" value="RibonucZ/Hydroxyglut_hydro"/>
</dbReference>
<dbReference type="OrthoDB" id="9789133at2"/>
<feature type="signal peptide" evidence="2">
    <location>
        <begin position="1"/>
        <end position="22"/>
    </location>
</feature>
<dbReference type="InterPro" id="IPR050114">
    <property type="entry name" value="UPF0173_UPF0282_UlaG_hydrolase"/>
</dbReference>
<dbReference type="Proteomes" id="UP000189796">
    <property type="component" value="Chromosome I"/>
</dbReference>
<dbReference type="InterPro" id="IPR001279">
    <property type="entry name" value="Metallo-B-lactamas"/>
</dbReference>
<dbReference type="AlphaFoldDB" id="A0A1M5VLA0"/>
<evidence type="ECO:0000313" key="4">
    <source>
        <dbReference type="EMBL" id="SHH75824.1"/>
    </source>
</evidence>
<reference evidence="4 5" key="1">
    <citation type="submission" date="2016-11" db="EMBL/GenBank/DDBJ databases">
        <authorList>
            <person name="Jaros S."/>
            <person name="Januszkiewicz K."/>
            <person name="Wedrychowicz H."/>
        </authorList>
    </citation>
    <scope>NUCLEOTIDE SEQUENCE [LARGE SCALE GENOMIC DNA]</scope>
    <source>
        <strain evidence="4 5">GAS138</strain>
    </source>
</reference>
<accession>A0A1M5VLA0</accession>
<dbReference type="RefSeq" id="WP_079604491.1">
    <property type="nucleotide sequence ID" value="NZ_LT670817.1"/>
</dbReference>